<accession>A0AAI9X2P4</accession>
<gene>
    <name evidence="2" type="ORF">VN97_g11964</name>
</gene>
<feature type="region of interest" description="Disordered" evidence="1">
    <location>
        <begin position="38"/>
        <end position="71"/>
    </location>
</feature>
<feature type="compositionally biased region" description="Basic and acidic residues" evidence="1">
    <location>
        <begin position="38"/>
        <end position="49"/>
    </location>
</feature>
<evidence type="ECO:0000256" key="1">
    <source>
        <dbReference type="SAM" id="MobiDB-lite"/>
    </source>
</evidence>
<sequence>MKRARFLACRLDHYDLHYKLQIPRRNNAHRLDDSEKHALTEEHACRQETMEGFGYARSEPTTDEQKRRETDQLIELMSSRWLQIHSEYIMQGSGSYNDYQREAVAREMQRRPTAVMIPAGVHLDEDEEMMDD</sequence>
<evidence type="ECO:0000313" key="2">
    <source>
        <dbReference type="EMBL" id="KAJ9481512.1"/>
    </source>
</evidence>
<dbReference type="AlphaFoldDB" id="A0AAI9X2P4"/>
<comment type="caution">
    <text evidence="2">The sequence shown here is derived from an EMBL/GenBank/DDBJ whole genome shotgun (WGS) entry which is preliminary data.</text>
</comment>
<dbReference type="Proteomes" id="UP001227192">
    <property type="component" value="Unassembled WGS sequence"/>
</dbReference>
<protein>
    <submittedName>
        <fullName evidence="2">Uncharacterized protein</fullName>
    </submittedName>
</protein>
<proteinExistence type="predicted"/>
<name>A0AAI9X2P4_PENTH</name>
<reference evidence="2" key="2">
    <citation type="journal article" date="2016" name="Fungal Biol.">
        <title>Ochratoxin A production by Penicillium thymicola.</title>
        <authorList>
            <person name="Nguyen H.D.T."/>
            <person name="McMullin D.R."/>
            <person name="Ponomareva E."/>
            <person name="Riley R."/>
            <person name="Pomraning K.R."/>
            <person name="Baker S.E."/>
            <person name="Seifert K.A."/>
        </authorList>
    </citation>
    <scope>NUCLEOTIDE SEQUENCE</scope>
    <source>
        <strain evidence="2">DAOM 180753</strain>
    </source>
</reference>
<dbReference type="EMBL" id="LACB01000759">
    <property type="protein sequence ID" value="KAJ9481512.1"/>
    <property type="molecule type" value="Genomic_DNA"/>
</dbReference>
<evidence type="ECO:0000313" key="3">
    <source>
        <dbReference type="Proteomes" id="UP001227192"/>
    </source>
</evidence>
<keyword evidence="3" id="KW-1185">Reference proteome</keyword>
<reference evidence="2" key="1">
    <citation type="submission" date="2015-06" db="EMBL/GenBank/DDBJ databases">
        <authorList>
            <person name="Nguyen H."/>
        </authorList>
    </citation>
    <scope>NUCLEOTIDE SEQUENCE</scope>
    <source>
        <strain evidence="2">DAOM 180753</strain>
    </source>
</reference>
<organism evidence="2 3">
    <name type="scientific">Penicillium thymicola</name>
    <dbReference type="NCBI Taxonomy" id="293382"/>
    <lineage>
        <taxon>Eukaryota</taxon>
        <taxon>Fungi</taxon>
        <taxon>Dikarya</taxon>
        <taxon>Ascomycota</taxon>
        <taxon>Pezizomycotina</taxon>
        <taxon>Eurotiomycetes</taxon>
        <taxon>Eurotiomycetidae</taxon>
        <taxon>Eurotiales</taxon>
        <taxon>Aspergillaceae</taxon>
        <taxon>Penicillium</taxon>
    </lineage>
</organism>